<reference evidence="5" key="1">
    <citation type="journal article" date="2022" name="Plant J.">
        <title>Strategies of tolerance reflected in two North American maple genomes.</title>
        <authorList>
            <person name="McEvoy S.L."/>
            <person name="Sezen U.U."/>
            <person name="Trouern-Trend A."/>
            <person name="McMahon S.M."/>
            <person name="Schaberg P.G."/>
            <person name="Yang J."/>
            <person name="Wegrzyn J.L."/>
            <person name="Swenson N.G."/>
        </authorList>
    </citation>
    <scope>NUCLEOTIDE SEQUENCE</scope>
    <source>
        <strain evidence="5">NS2018</strain>
    </source>
</reference>
<dbReference type="GO" id="GO:0017148">
    <property type="term" value="P:negative regulation of translation"/>
    <property type="evidence" value="ECO:0007669"/>
    <property type="project" value="TreeGrafter"/>
</dbReference>
<reference evidence="5" key="2">
    <citation type="submission" date="2023-06" db="EMBL/GenBank/DDBJ databases">
        <authorList>
            <person name="Swenson N.G."/>
            <person name="Wegrzyn J.L."/>
            <person name="Mcevoy S.L."/>
        </authorList>
    </citation>
    <scope>NUCLEOTIDE SEQUENCE</scope>
    <source>
        <strain evidence="5">NS2018</strain>
        <tissue evidence="5">Leaf</tissue>
    </source>
</reference>
<dbReference type="GO" id="GO:0022625">
    <property type="term" value="C:cytosolic large ribosomal subunit"/>
    <property type="evidence" value="ECO:0007669"/>
    <property type="project" value="TreeGrafter"/>
</dbReference>
<evidence type="ECO:0000256" key="2">
    <source>
        <dbReference type="ARBA" id="ARBA00022980"/>
    </source>
</evidence>
<dbReference type="AlphaFoldDB" id="A0AA39RUQ0"/>
<feature type="region of interest" description="Disordered" evidence="4">
    <location>
        <begin position="101"/>
        <end position="127"/>
    </location>
</feature>
<dbReference type="InterPro" id="IPR005822">
    <property type="entry name" value="Ribosomal_uL13"/>
</dbReference>
<dbReference type="PANTHER" id="PTHR11545:SF3">
    <property type="entry name" value="LARGE RIBOSOMAL SUBUNIT PROTEIN UL13"/>
    <property type="match status" value="1"/>
</dbReference>
<keyword evidence="6" id="KW-1185">Reference proteome</keyword>
<comment type="caution">
    <text evidence="5">The sequence shown here is derived from an EMBL/GenBank/DDBJ whole genome shotgun (WGS) entry which is preliminary data.</text>
</comment>
<dbReference type="PANTHER" id="PTHR11545">
    <property type="entry name" value="RIBOSOMAL PROTEIN L13"/>
    <property type="match status" value="1"/>
</dbReference>
<evidence type="ECO:0000256" key="3">
    <source>
        <dbReference type="ARBA" id="ARBA00023274"/>
    </source>
</evidence>
<dbReference type="Gene3D" id="3.90.1180.10">
    <property type="entry name" value="Ribosomal protein L13"/>
    <property type="match status" value="1"/>
</dbReference>
<evidence type="ECO:0000313" key="6">
    <source>
        <dbReference type="Proteomes" id="UP001168877"/>
    </source>
</evidence>
<keyword evidence="3" id="KW-0687">Ribonucleoprotein</keyword>
<feature type="compositionally biased region" description="Basic and acidic residues" evidence="4">
    <location>
        <begin position="113"/>
        <end position="127"/>
    </location>
</feature>
<name>A0AA39RUQ0_ACESA</name>
<protein>
    <recommendedName>
        <fullName evidence="7">Ribosomal protein L13a</fullName>
    </recommendedName>
</protein>
<evidence type="ECO:0000256" key="1">
    <source>
        <dbReference type="ARBA" id="ARBA00006227"/>
    </source>
</evidence>
<dbReference type="EMBL" id="JAUESC010000384">
    <property type="protein sequence ID" value="KAK0580597.1"/>
    <property type="molecule type" value="Genomic_DNA"/>
</dbReference>
<proteinExistence type="inferred from homology"/>
<keyword evidence="2" id="KW-0689">Ribosomal protein</keyword>
<evidence type="ECO:0000256" key="4">
    <source>
        <dbReference type="SAM" id="MobiDB-lite"/>
    </source>
</evidence>
<accession>A0AA39RUQ0</accession>
<sequence>MVVVDTRHHMLRRLASIITKELLNGQKVVMRTIRGMIPHKTKREATALARFKAYVGVPPPYDKMKMMELRCMYGRRSLGRGLHPPWEESSRVGRIAREVEEFPRQSLDMEGQEPMREDEAPPREELT</sequence>
<dbReference type="Proteomes" id="UP001168877">
    <property type="component" value="Unassembled WGS sequence"/>
</dbReference>
<evidence type="ECO:0000313" key="5">
    <source>
        <dbReference type="EMBL" id="KAK0580597.1"/>
    </source>
</evidence>
<organism evidence="5 6">
    <name type="scientific">Acer saccharum</name>
    <name type="common">Sugar maple</name>
    <dbReference type="NCBI Taxonomy" id="4024"/>
    <lineage>
        <taxon>Eukaryota</taxon>
        <taxon>Viridiplantae</taxon>
        <taxon>Streptophyta</taxon>
        <taxon>Embryophyta</taxon>
        <taxon>Tracheophyta</taxon>
        <taxon>Spermatophyta</taxon>
        <taxon>Magnoliopsida</taxon>
        <taxon>eudicotyledons</taxon>
        <taxon>Gunneridae</taxon>
        <taxon>Pentapetalae</taxon>
        <taxon>rosids</taxon>
        <taxon>malvids</taxon>
        <taxon>Sapindales</taxon>
        <taxon>Sapindaceae</taxon>
        <taxon>Hippocastanoideae</taxon>
        <taxon>Acereae</taxon>
        <taxon>Acer</taxon>
    </lineage>
</organism>
<gene>
    <name evidence="5" type="ORF">LWI29_003956</name>
</gene>
<comment type="similarity">
    <text evidence="1">Belongs to the universal ribosomal protein uL13 family.</text>
</comment>
<dbReference type="GO" id="GO:0003735">
    <property type="term" value="F:structural constituent of ribosome"/>
    <property type="evidence" value="ECO:0007669"/>
    <property type="project" value="InterPro"/>
</dbReference>
<dbReference type="GO" id="GO:0003729">
    <property type="term" value="F:mRNA binding"/>
    <property type="evidence" value="ECO:0007669"/>
    <property type="project" value="TreeGrafter"/>
</dbReference>
<evidence type="ECO:0008006" key="7">
    <source>
        <dbReference type="Google" id="ProtNLM"/>
    </source>
</evidence>
<dbReference type="InterPro" id="IPR036899">
    <property type="entry name" value="Ribosomal_uL13_sf"/>
</dbReference>
<dbReference type="GO" id="GO:0006412">
    <property type="term" value="P:translation"/>
    <property type="evidence" value="ECO:0007669"/>
    <property type="project" value="InterPro"/>
</dbReference>
<dbReference type="SUPFAM" id="SSF52161">
    <property type="entry name" value="Ribosomal protein L13"/>
    <property type="match status" value="1"/>
</dbReference>